<accession>A0A1D6G7X9</accession>
<organism evidence="1">
    <name type="scientific">Zea mays</name>
    <name type="common">Maize</name>
    <dbReference type="NCBI Taxonomy" id="4577"/>
    <lineage>
        <taxon>Eukaryota</taxon>
        <taxon>Viridiplantae</taxon>
        <taxon>Streptophyta</taxon>
        <taxon>Embryophyta</taxon>
        <taxon>Tracheophyta</taxon>
        <taxon>Spermatophyta</taxon>
        <taxon>Magnoliopsida</taxon>
        <taxon>Liliopsida</taxon>
        <taxon>Poales</taxon>
        <taxon>Poaceae</taxon>
        <taxon>PACMAD clade</taxon>
        <taxon>Panicoideae</taxon>
        <taxon>Andropogonodae</taxon>
        <taxon>Andropogoneae</taxon>
        <taxon>Tripsacinae</taxon>
        <taxon>Zea</taxon>
    </lineage>
</organism>
<reference evidence="1" key="1">
    <citation type="submission" date="2015-12" db="EMBL/GenBank/DDBJ databases">
        <title>Update maize B73 reference genome by single molecule sequencing technologies.</title>
        <authorList>
            <consortium name="Maize Genome Sequencing Project"/>
            <person name="Ware D."/>
        </authorList>
    </citation>
    <scope>NUCLEOTIDE SEQUENCE</scope>
    <source>
        <tissue evidence="1">Seedling</tissue>
    </source>
</reference>
<dbReference type="AlphaFoldDB" id="A0A1D6G7X9"/>
<sequence length="60" mass="7213">MGWIPIIWLFRYLHCNVTCSFVFDATRLFWDCCIGHYCMSWMYKHLVVPGCQVTLFMIKS</sequence>
<evidence type="ECO:0000313" key="1">
    <source>
        <dbReference type="EMBL" id="AQK99254.1"/>
    </source>
</evidence>
<proteinExistence type="predicted"/>
<protein>
    <submittedName>
        <fullName evidence="1">Histone H3</fullName>
    </submittedName>
</protein>
<name>A0A1D6G7X9_MAIZE</name>
<dbReference type="EMBL" id="CM000784">
    <property type="protein sequence ID" value="AQK99254.1"/>
    <property type="molecule type" value="Genomic_DNA"/>
</dbReference>
<gene>
    <name evidence="1" type="ORF">ZEAMMB73_Zm00001d012275</name>
</gene>